<comment type="similarity">
    <text evidence="1">Belongs to the peptidase S1C family.</text>
</comment>
<keyword evidence="4" id="KW-0677">Repeat</keyword>
<keyword evidence="12" id="KW-1185">Reference proteome</keyword>
<feature type="chain" id="PRO_5039493549" evidence="9">
    <location>
        <begin position="18"/>
        <end position="467"/>
    </location>
</feature>
<evidence type="ECO:0000313" key="11">
    <source>
        <dbReference type="EMBL" id="SMC08543.1"/>
    </source>
</evidence>
<organism evidence="11 12">
    <name type="scientific">Nitratiruptor tergarcus DSM 16512</name>
    <dbReference type="NCBI Taxonomy" id="1069081"/>
    <lineage>
        <taxon>Bacteria</taxon>
        <taxon>Pseudomonadati</taxon>
        <taxon>Campylobacterota</taxon>
        <taxon>Epsilonproteobacteria</taxon>
        <taxon>Nautiliales</taxon>
        <taxon>Nitratiruptoraceae</taxon>
        <taxon>Nitratiruptor</taxon>
    </lineage>
</organism>
<feature type="signal peptide" evidence="9">
    <location>
        <begin position="1"/>
        <end position="17"/>
    </location>
</feature>
<feature type="binding site" evidence="8">
    <location>
        <begin position="221"/>
        <end position="223"/>
    </location>
    <ligand>
        <name>substrate</name>
    </ligand>
</feature>
<proteinExistence type="inferred from homology"/>
<dbReference type="SMART" id="SM00228">
    <property type="entry name" value="PDZ"/>
    <property type="match status" value="2"/>
</dbReference>
<dbReference type="SUPFAM" id="SSF50156">
    <property type="entry name" value="PDZ domain-like"/>
    <property type="match status" value="2"/>
</dbReference>
<keyword evidence="5" id="KW-0378">Hydrolase</keyword>
<gene>
    <name evidence="11" type="ORF">SAMN05660197_0298</name>
</gene>
<dbReference type="OrthoDB" id="9758917at2"/>
<dbReference type="InterPro" id="IPR036034">
    <property type="entry name" value="PDZ_sf"/>
</dbReference>
<dbReference type="SUPFAM" id="SSF50494">
    <property type="entry name" value="Trypsin-like serine proteases"/>
    <property type="match status" value="1"/>
</dbReference>
<evidence type="ECO:0000256" key="5">
    <source>
        <dbReference type="ARBA" id="ARBA00022801"/>
    </source>
</evidence>
<evidence type="ECO:0000256" key="3">
    <source>
        <dbReference type="ARBA" id="ARBA00022729"/>
    </source>
</evidence>
<evidence type="ECO:0000256" key="1">
    <source>
        <dbReference type="ARBA" id="ARBA00010541"/>
    </source>
</evidence>
<name>A0A1W1WS58_9BACT</name>
<dbReference type="InterPro" id="IPR051201">
    <property type="entry name" value="Chloro_Bact_Ser_Proteases"/>
</dbReference>
<keyword evidence="6" id="KW-0720">Serine protease</keyword>
<evidence type="ECO:0000256" key="4">
    <source>
        <dbReference type="ARBA" id="ARBA00022737"/>
    </source>
</evidence>
<dbReference type="RefSeq" id="WP_084274819.1">
    <property type="nucleotide sequence ID" value="NZ_AP026671.1"/>
</dbReference>
<evidence type="ECO:0000256" key="8">
    <source>
        <dbReference type="PIRSR" id="PIRSR611782-2"/>
    </source>
</evidence>
<keyword evidence="2 11" id="KW-0645">Protease</keyword>
<accession>A0A1W1WS58</accession>
<dbReference type="EMBL" id="FWWZ01000001">
    <property type="protein sequence ID" value="SMC08543.1"/>
    <property type="molecule type" value="Genomic_DNA"/>
</dbReference>
<dbReference type="Pfam" id="PF00595">
    <property type="entry name" value="PDZ"/>
    <property type="match status" value="1"/>
</dbReference>
<dbReference type="Gene3D" id="2.40.10.120">
    <property type="match status" value="1"/>
</dbReference>
<dbReference type="PANTHER" id="PTHR43343:SF3">
    <property type="entry name" value="PROTEASE DO-LIKE 8, CHLOROPLASTIC"/>
    <property type="match status" value="1"/>
</dbReference>
<dbReference type="Pfam" id="PF13365">
    <property type="entry name" value="Trypsin_2"/>
    <property type="match status" value="1"/>
</dbReference>
<dbReference type="InterPro" id="IPR001478">
    <property type="entry name" value="PDZ"/>
</dbReference>
<feature type="active site" description="Charge relay system" evidence="7">
    <location>
        <position position="149"/>
    </location>
</feature>
<evidence type="ECO:0000256" key="7">
    <source>
        <dbReference type="PIRSR" id="PIRSR611782-1"/>
    </source>
</evidence>
<feature type="active site" description="Charge relay system" evidence="7">
    <location>
        <position position="223"/>
    </location>
</feature>
<feature type="domain" description="PDZ" evidence="10">
    <location>
        <begin position="362"/>
        <end position="459"/>
    </location>
</feature>
<reference evidence="12" key="1">
    <citation type="submission" date="2017-04" db="EMBL/GenBank/DDBJ databases">
        <authorList>
            <person name="Varghese N."/>
            <person name="Submissions S."/>
        </authorList>
    </citation>
    <scope>NUCLEOTIDE SEQUENCE [LARGE SCALE GENOMIC DNA]</scope>
    <source>
        <strain evidence="12">DSM 16512</strain>
    </source>
</reference>
<dbReference type="InterPro" id="IPR011782">
    <property type="entry name" value="Pept_S1C_Do"/>
</dbReference>
<evidence type="ECO:0000256" key="2">
    <source>
        <dbReference type="ARBA" id="ARBA00022670"/>
    </source>
</evidence>
<dbReference type="NCBIfam" id="TIGR02037">
    <property type="entry name" value="degP_htrA_DO"/>
    <property type="match status" value="1"/>
</dbReference>
<dbReference type="Pfam" id="PF13180">
    <property type="entry name" value="PDZ_2"/>
    <property type="match status" value="1"/>
</dbReference>
<dbReference type="GO" id="GO:0004252">
    <property type="term" value="F:serine-type endopeptidase activity"/>
    <property type="evidence" value="ECO:0007669"/>
    <property type="project" value="InterPro"/>
</dbReference>
<dbReference type="FunFam" id="2.40.10.10:FF:000001">
    <property type="entry name" value="Periplasmic serine protease DegS"/>
    <property type="match status" value="1"/>
</dbReference>
<feature type="binding site" evidence="8">
    <location>
        <position position="118"/>
    </location>
    <ligand>
        <name>substrate</name>
    </ligand>
</feature>
<dbReference type="PROSITE" id="PS50106">
    <property type="entry name" value="PDZ"/>
    <property type="match status" value="2"/>
</dbReference>
<dbReference type="Gene3D" id="2.30.42.10">
    <property type="match status" value="2"/>
</dbReference>
<feature type="domain" description="PDZ" evidence="10">
    <location>
        <begin position="267"/>
        <end position="356"/>
    </location>
</feature>
<feature type="binding site" evidence="8">
    <location>
        <position position="149"/>
    </location>
    <ligand>
        <name>substrate</name>
    </ligand>
</feature>
<protein>
    <submittedName>
        <fullName evidence="11">Serine protease Do</fullName>
    </submittedName>
</protein>
<feature type="active site" description="Charge relay system" evidence="7">
    <location>
        <position position="118"/>
    </location>
</feature>
<sequence>MKKAVVISTIAALMLSAATINFNEAPKEFTRVMPNSGTNTVLSFYDAIKDAKESVVNISTKKKIKMPNMQNMPFFNDPFFKQFFGPMFRDRLPRNRVERSLGSGVIISNDGYIVTNNHVIKNADEITVTLPGDDKEYKAKVIGKDALTDLAVIKIDKKGLKAIKIADSSKIKPGDLVFAIGNPFGIGETITQGIISATNRNNVGINTYENFIQTDAAINPGNSGGALVDSRGALIGINSAIITRSGGNNGIGFAIPSNMMKEVVKKLVEKGKIERGYLGVIIEDLKGDLKDVYKHKYGAVIVDVTKDSAADKAGLKRGDLIIEVEGKKIEDANELKTIIGSYPPGKEIAIKYERNKNVHTAKVKLGKRPGGETEATQSLKGLEVQTLDDNLRRMYNIPENVKGVFVTNVKPDSAAEKAGIKPGDVIIGIEDVEITNVEDLKKALKKYKTPIRVYIKRQGIPLILVLK</sequence>
<keyword evidence="3 9" id="KW-0732">Signal</keyword>
<dbReference type="InterPro" id="IPR009003">
    <property type="entry name" value="Peptidase_S1_PA"/>
</dbReference>
<evidence type="ECO:0000256" key="9">
    <source>
        <dbReference type="SAM" id="SignalP"/>
    </source>
</evidence>
<dbReference type="InterPro" id="IPR001940">
    <property type="entry name" value="Peptidase_S1C"/>
</dbReference>
<dbReference type="PRINTS" id="PR00834">
    <property type="entry name" value="PROTEASES2C"/>
</dbReference>
<dbReference type="Proteomes" id="UP000192602">
    <property type="component" value="Unassembled WGS sequence"/>
</dbReference>
<evidence type="ECO:0000313" key="12">
    <source>
        <dbReference type="Proteomes" id="UP000192602"/>
    </source>
</evidence>
<dbReference type="AlphaFoldDB" id="A0A1W1WS58"/>
<dbReference type="GO" id="GO:0006508">
    <property type="term" value="P:proteolysis"/>
    <property type="evidence" value="ECO:0007669"/>
    <property type="project" value="UniProtKB-KW"/>
</dbReference>
<evidence type="ECO:0000259" key="10">
    <source>
        <dbReference type="PROSITE" id="PS50106"/>
    </source>
</evidence>
<dbReference type="PANTHER" id="PTHR43343">
    <property type="entry name" value="PEPTIDASE S12"/>
    <property type="match status" value="1"/>
</dbReference>
<evidence type="ECO:0000256" key="6">
    <source>
        <dbReference type="ARBA" id="ARBA00022825"/>
    </source>
</evidence>
<dbReference type="STRING" id="1069081.SAMN05660197_0298"/>